<accession>A0A803TTT7</accession>
<organism evidence="1 2">
    <name type="scientific">Anolis carolinensis</name>
    <name type="common">Green anole</name>
    <name type="synonym">American chameleon</name>
    <dbReference type="NCBI Taxonomy" id="28377"/>
    <lineage>
        <taxon>Eukaryota</taxon>
        <taxon>Metazoa</taxon>
        <taxon>Chordata</taxon>
        <taxon>Craniata</taxon>
        <taxon>Vertebrata</taxon>
        <taxon>Euteleostomi</taxon>
        <taxon>Lepidosauria</taxon>
        <taxon>Squamata</taxon>
        <taxon>Bifurcata</taxon>
        <taxon>Unidentata</taxon>
        <taxon>Episquamata</taxon>
        <taxon>Toxicofera</taxon>
        <taxon>Iguania</taxon>
        <taxon>Dactyloidae</taxon>
        <taxon>Anolis</taxon>
    </lineage>
</organism>
<reference evidence="1" key="2">
    <citation type="submission" date="2025-08" db="UniProtKB">
        <authorList>
            <consortium name="Ensembl"/>
        </authorList>
    </citation>
    <scope>IDENTIFICATION</scope>
</reference>
<dbReference type="Proteomes" id="UP000001646">
    <property type="component" value="Chromosome 4"/>
</dbReference>
<protein>
    <submittedName>
        <fullName evidence="1">Uncharacterized protein</fullName>
    </submittedName>
</protein>
<dbReference type="InParanoid" id="A0A803TTT7"/>
<proteinExistence type="predicted"/>
<evidence type="ECO:0000313" key="2">
    <source>
        <dbReference type="Proteomes" id="UP000001646"/>
    </source>
</evidence>
<reference evidence="1 2" key="1">
    <citation type="submission" date="2009-12" db="EMBL/GenBank/DDBJ databases">
        <title>The Genome Sequence of Anolis carolinensis (Green Anole Lizard).</title>
        <authorList>
            <consortium name="The Genome Sequencing Platform"/>
            <person name="Di Palma F."/>
            <person name="Alfoldi J."/>
            <person name="Heiman D."/>
            <person name="Young S."/>
            <person name="Grabherr M."/>
            <person name="Johnson J."/>
            <person name="Lander E.S."/>
            <person name="Lindblad-Toh K."/>
        </authorList>
    </citation>
    <scope>NUCLEOTIDE SEQUENCE [LARGE SCALE GENOMIC DNA]</scope>
    <source>
        <strain evidence="1 2">JBL SC #1</strain>
    </source>
</reference>
<dbReference type="Ensembl" id="ENSACAT00000039825.1">
    <property type="protein sequence ID" value="ENSACAP00000038627.1"/>
    <property type="gene ID" value="ENSACAG00000034640.1"/>
</dbReference>
<keyword evidence="2" id="KW-1185">Reference proteome</keyword>
<reference evidence="1" key="3">
    <citation type="submission" date="2025-09" db="UniProtKB">
        <authorList>
            <consortium name="Ensembl"/>
        </authorList>
    </citation>
    <scope>IDENTIFICATION</scope>
</reference>
<evidence type="ECO:0000313" key="1">
    <source>
        <dbReference type="Ensembl" id="ENSACAP00000038627.1"/>
    </source>
</evidence>
<sequence length="119" mass="13781">MGLFTPSLCQEEGLSAAACHPPLPFLHKHVVETLIFFFLQTCLFTHSSRNIIMSVIFSYKSYYWPVFFWLIGVKGDEFICAEKHLHLRTCLNDSHRNKFWSHLKAGIPWEDGGGFLYVL</sequence>
<name>A0A803TTT7_ANOCA</name>
<dbReference type="AlphaFoldDB" id="A0A803TTT7"/>